<dbReference type="EMBL" id="VBUI01000024">
    <property type="protein sequence ID" value="TLF47661.1"/>
    <property type="molecule type" value="Genomic_DNA"/>
</dbReference>
<evidence type="ECO:0000256" key="1">
    <source>
        <dbReference type="SAM" id="MobiDB-lite"/>
    </source>
</evidence>
<reference evidence="2 3" key="1">
    <citation type="journal article" date="2007" name="Int. J. Syst. Evol. Microbiol.">
        <title>Halomonas saccharevitans sp. nov., Halomonas arcis sp. nov. and Halomonas subterranea sp. nov., halophilic bacteria isolated from hypersaline environments of China.</title>
        <authorList>
            <person name="Xu X.W."/>
            <person name="Wu Y.H."/>
            <person name="Zhou Z."/>
            <person name="Wang C.S."/>
            <person name="Zhou Y.G."/>
            <person name="Zhang H.B."/>
            <person name="Wang Y."/>
            <person name="Wu M."/>
        </authorList>
    </citation>
    <scope>NUCLEOTIDE SEQUENCE [LARGE SCALE GENOMIC DNA]</scope>
    <source>
        <strain evidence="2 3">TBZ3</strain>
    </source>
</reference>
<gene>
    <name evidence="2" type="ORF">FEI13_14885</name>
</gene>
<dbReference type="InterPro" id="IPR007433">
    <property type="entry name" value="DUF481"/>
</dbReference>
<name>A0A5R8MDN5_9GAMM</name>
<organism evidence="2 3">
    <name type="scientific">Halomonas urmiana</name>
    <dbReference type="NCBI Taxonomy" id="490901"/>
    <lineage>
        <taxon>Bacteria</taxon>
        <taxon>Pseudomonadati</taxon>
        <taxon>Pseudomonadota</taxon>
        <taxon>Gammaproteobacteria</taxon>
        <taxon>Oceanospirillales</taxon>
        <taxon>Halomonadaceae</taxon>
        <taxon>Halomonas</taxon>
    </lineage>
</organism>
<sequence length="254" mass="27944">MSYPSPSLRLPRWLAIGGLMAIAGGGQASPFYAPPPPEEHAEGLSGSAELGYTHLSGNTDSQTLIAKGRLTWLTGKWTQTLRGEVRNVSRDGDISAEQYLVAGRERYDLDGPHYAFGFARWDRDRFSGYEQQFTTIGGYGRDLLDDARQRLSLEAGPGYRYDRIVGKDDESLGVAYGALAYAWDFSETASLEQELSVEATDANVTSRSLTSLTARLNAHLALKLSHEIKDTSRPPEDATARTDRTTSASLLYNW</sequence>
<protein>
    <submittedName>
        <fullName evidence="2">DUF481 domain-containing protein</fullName>
    </submittedName>
</protein>
<feature type="region of interest" description="Disordered" evidence="1">
    <location>
        <begin position="228"/>
        <end position="254"/>
    </location>
</feature>
<dbReference type="AlphaFoldDB" id="A0A5R8MDN5"/>
<dbReference type="Proteomes" id="UP000306973">
    <property type="component" value="Unassembled WGS sequence"/>
</dbReference>
<feature type="compositionally biased region" description="Basic and acidic residues" evidence="1">
    <location>
        <begin position="228"/>
        <end position="244"/>
    </location>
</feature>
<accession>A0A5R8MDN5</accession>
<keyword evidence="3" id="KW-1185">Reference proteome</keyword>
<feature type="compositionally biased region" description="Low complexity" evidence="1">
    <location>
        <begin position="245"/>
        <end position="254"/>
    </location>
</feature>
<evidence type="ECO:0000313" key="2">
    <source>
        <dbReference type="EMBL" id="TLF47661.1"/>
    </source>
</evidence>
<proteinExistence type="predicted"/>
<evidence type="ECO:0000313" key="3">
    <source>
        <dbReference type="Proteomes" id="UP000306973"/>
    </source>
</evidence>
<comment type="caution">
    <text evidence="2">The sequence shown here is derived from an EMBL/GenBank/DDBJ whole genome shotgun (WGS) entry which is preliminary data.</text>
</comment>
<dbReference type="OrthoDB" id="5292716at2"/>
<dbReference type="Pfam" id="PF04338">
    <property type="entry name" value="DUF481"/>
    <property type="match status" value="1"/>
</dbReference>
<dbReference type="RefSeq" id="WP_138182311.1">
    <property type="nucleotide sequence ID" value="NZ_VBUI01000024.1"/>
</dbReference>